<dbReference type="PROSITE" id="PS00134">
    <property type="entry name" value="TRYPSIN_HIS"/>
    <property type="match status" value="1"/>
</dbReference>
<sequence length="263" mass="29147">MQALQKLLLLLVLTCHGENGHGREIMGKVSENSMLYMVSVQNDYGHVCGGFLISEDFVVTAAHCDGGEPTSVVLGTHNLKGAEKTAIKQKYKHEAYEEVFKGDDIMLLKLSRKVRLNNRVQTIQLPDCGMNIKENQQCLVAGWGKTHDGALSIEDELRMVNVSVINLDVCKYKWPGLPANVICAGGYGTNKGFCQGDTGGPLVCNGIAVGFVSFNNFRKCDYPDVPNVYTDISKHLYWINNIVRNARLRDSQSCMFCVRKLLP</sequence>
<dbReference type="GeneTree" id="ENSGT00910000144271"/>
<keyword evidence="1" id="KW-0645">Protease</keyword>
<feature type="domain" description="Peptidase S1" evidence="6">
    <location>
        <begin position="25"/>
        <end position="244"/>
    </location>
</feature>
<dbReference type="PROSITE" id="PS50240">
    <property type="entry name" value="TRYPSIN_DOM"/>
    <property type="match status" value="1"/>
</dbReference>
<dbReference type="InterPro" id="IPR001314">
    <property type="entry name" value="Peptidase_S1A"/>
</dbReference>
<dbReference type="CDD" id="cd00190">
    <property type="entry name" value="Tryp_SPc"/>
    <property type="match status" value="1"/>
</dbReference>
<accession>A0A3Q1JU97</accession>
<dbReference type="FunCoup" id="A0A3Q1JU97">
    <property type="interactions" value="9"/>
</dbReference>
<dbReference type="InterPro" id="IPR001254">
    <property type="entry name" value="Trypsin_dom"/>
</dbReference>
<dbReference type="SUPFAM" id="SSF50494">
    <property type="entry name" value="Trypsin-like serine proteases"/>
    <property type="match status" value="1"/>
</dbReference>
<name>A0A3Q1JU97_ANATE</name>
<dbReference type="PANTHER" id="PTHR24271">
    <property type="entry name" value="KALLIKREIN-RELATED"/>
    <property type="match status" value="1"/>
</dbReference>
<protein>
    <recommendedName>
        <fullName evidence="6">Peptidase S1 domain-containing protein</fullName>
    </recommendedName>
</protein>
<evidence type="ECO:0000256" key="2">
    <source>
        <dbReference type="ARBA" id="ARBA00022801"/>
    </source>
</evidence>
<evidence type="ECO:0000256" key="4">
    <source>
        <dbReference type="ARBA" id="ARBA00023157"/>
    </source>
</evidence>
<dbReference type="InParanoid" id="A0A3Q1JU97"/>
<evidence type="ECO:0000313" key="7">
    <source>
        <dbReference type="Ensembl" id="ENSATEP00000035043.3"/>
    </source>
</evidence>
<dbReference type="PANTHER" id="PTHR24271:SF87">
    <property type="entry name" value="ARGININE ESTERASE-LIKE-RELATED"/>
    <property type="match status" value="1"/>
</dbReference>
<organism evidence="7 8">
    <name type="scientific">Anabas testudineus</name>
    <name type="common">Climbing perch</name>
    <name type="synonym">Anthias testudineus</name>
    <dbReference type="NCBI Taxonomy" id="64144"/>
    <lineage>
        <taxon>Eukaryota</taxon>
        <taxon>Metazoa</taxon>
        <taxon>Chordata</taxon>
        <taxon>Craniata</taxon>
        <taxon>Vertebrata</taxon>
        <taxon>Euteleostomi</taxon>
        <taxon>Actinopterygii</taxon>
        <taxon>Neopterygii</taxon>
        <taxon>Teleostei</taxon>
        <taxon>Neoteleostei</taxon>
        <taxon>Acanthomorphata</taxon>
        <taxon>Anabantaria</taxon>
        <taxon>Anabantiformes</taxon>
        <taxon>Anabantoidei</taxon>
        <taxon>Anabantidae</taxon>
        <taxon>Anabas</taxon>
    </lineage>
</organism>
<feature type="chain" id="PRO_5043444906" description="Peptidase S1 domain-containing protein" evidence="5">
    <location>
        <begin position="23"/>
        <end position="263"/>
    </location>
</feature>
<dbReference type="STRING" id="64144.ENSATEP00000035043"/>
<dbReference type="InterPro" id="IPR043504">
    <property type="entry name" value="Peptidase_S1_PA_chymotrypsin"/>
</dbReference>
<dbReference type="Pfam" id="PF00089">
    <property type="entry name" value="Trypsin"/>
    <property type="match status" value="1"/>
</dbReference>
<dbReference type="SMART" id="SM00020">
    <property type="entry name" value="Tryp_SPc"/>
    <property type="match status" value="1"/>
</dbReference>
<reference evidence="7" key="2">
    <citation type="submission" date="2025-08" db="UniProtKB">
        <authorList>
            <consortium name="Ensembl"/>
        </authorList>
    </citation>
    <scope>IDENTIFICATION</scope>
</reference>
<dbReference type="Proteomes" id="UP000265040">
    <property type="component" value="Chromosome 4"/>
</dbReference>
<feature type="signal peptide" evidence="5">
    <location>
        <begin position="1"/>
        <end position="22"/>
    </location>
</feature>
<dbReference type="GO" id="GO:0004252">
    <property type="term" value="F:serine-type endopeptidase activity"/>
    <property type="evidence" value="ECO:0007669"/>
    <property type="project" value="InterPro"/>
</dbReference>
<dbReference type="PRINTS" id="PR00722">
    <property type="entry name" value="CHYMOTRYPSIN"/>
</dbReference>
<dbReference type="InterPro" id="IPR009003">
    <property type="entry name" value="Peptidase_S1_PA"/>
</dbReference>
<dbReference type="InterPro" id="IPR018114">
    <property type="entry name" value="TRYPSIN_HIS"/>
</dbReference>
<proteinExistence type="predicted"/>
<dbReference type="Ensembl" id="ENSATET00000035550.3">
    <property type="protein sequence ID" value="ENSATEP00000035043.3"/>
    <property type="gene ID" value="ENSATEG00000024081.3"/>
</dbReference>
<dbReference type="FunFam" id="2.40.10.10:FF:000036">
    <property type="entry name" value="Trypsin beta"/>
    <property type="match status" value="1"/>
</dbReference>
<keyword evidence="5" id="KW-0732">Signal</keyword>
<reference evidence="7" key="1">
    <citation type="submission" date="2021-04" db="EMBL/GenBank/DDBJ databases">
        <authorList>
            <consortium name="Wellcome Sanger Institute Data Sharing"/>
        </authorList>
    </citation>
    <scope>NUCLEOTIDE SEQUENCE [LARGE SCALE GENOMIC DNA]</scope>
</reference>
<keyword evidence="8" id="KW-1185">Reference proteome</keyword>
<evidence type="ECO:0000256" key="5">
    <source>
        <dbReference type="SAM" id="SignalP"/>
    </source>
</evidence>
<keyword evidence="4" id="KW-1015">Disulfide bond</keyword>
<dbReference type="GO" id="GO:0006508">
    <property type="term" value="P:proteolysis"/>
    <property type="evidence" value="ECO:0007669"/>
    <property type="project" value="UniProtKB-KW"/>
</dbReference>
<dbReference type="FunFam" id="2.40.10.10:FF:000068">
    <property type="entry name" value="transmembrane protease serine 2"/>
    <property type="match status" value="1"/>
</dbReference>
<reference evidence="7" key="3">
    <citation type="submission" date="2025-09" db="UniProtKB">
        <authorList>
            <consortium name="Ensembl"/>
        </authorList>
    </citation>
    <scope>IDENTIFICATION</scope>
</reference>
<evidence type="ECO:0000259" key="6">
    <source>
        <dbReference type="PROSITE" id="PS50240"/>
    </source>
</evidence>
<evidence type="ECO:0000313" key="8">
    <source>
        <dbReference type="Proteomes" id="UP000265040"/>
    </source>
</evidence>
<evidence type="ECO:0000256" key="1">
    <source>
        <dbReference type="ARBA" id="ARBA00022670"/>
    </source>
</evidence>
<dbReference type="AlphaFoldDB" id="A0A3Q1JU97"/>
<keyword evidence="2" id="KW-0378">Hydrolase</keyword>
<evidence type="ECO:0000256" key="3">
    <source>
        <dbReference type="ARBA" id="ARBA00022825"/>
    </source>
</evidence>
<dbReference type="Gene3D" id="2.40.10.10">
    <property type="entry name" value="Trypsin-like serine proteases"/>
    <property type="match status" value="2"/>
</dbReference>
<keyword evidence="3" id="KW-0720">Serine protease</keyword>